<comment type="domain">
    <text evidence="10">The IMP cyclohydrolase activity resides in the N-terminal region.</text>
</comment>
<dbReference type="PIRSF" id="PIRSF000414">
    <property type="entry name" value="AICARFT_IMPCHas"/>
    <property type="match status" value="1"/>
</dbReference>
<evidence type="ECO:0000256" key="2">
    <source>
        <dbReference type="ARBA" id="ARBA00004954"/>
    </source>
</evidence>
<keyword evidence="5 10" id="KW-0658">Purine biosynthesis</keyword>
<dbReference type="PROSITE" id="PS51855">
    <property type="entry name" value="MGS"/>
    <property type="match status" value="1"/>
</dbReference>
<name>A0A7V8VGE5_9BACT</name>
<organism evidence="12 13">
    <name type="scientific">Thermogemmata fonticola</name>
    <dbReference type="NCBI Taxonomy" id="2755323"/>
    <lineage>
        <taxon>Bacteria</taxon>
        <taxon>Pseudomonadati</taxon>
        <taxon>Planctomycetota</taxon>
        <taxon>Planctomycetia</taxon>
        <taxon>Gemmatales</taxon>
        <taxon>Gemmataceae</taxon>
        <taxon>Thermogemmata</taxon>
    </lineage>
</organism>
<gene>
    <name evidence="10 12" type="primary">purH</name>
    <name evidence="12" type="ORF">H0921_15580</name>
</gene>
<dbReference type="Pfam" id="PF02142">
    <property type="entry name" value="MGS"/>
    <property type="match status" value="1"/>
</dbReference>
<dbReference type="Gene3D" id="3.40.140.20">
    <property type="match status" value="2"/>
</dbReference>
<dbReference type="SUPFAM" id="SSF53927">
    <property type="entry name" value="Cytidine deaminase-like"/>
    <property type="match status" value="1"/>
</dbReference>
<evidence type="ECO:0000256" key="4">
    <source>
        <dbReference type="ARBA" id="ARBA00022679"/>
    </source>
</evidence>
<evidence type="ECO:0000256" key="3">
    <source>
        <dbReference type="ARBA" id="ARBA00007667"/>
    </source>
</evidence>
<proteinExistence type="inferred from homology"/>
<evidence type="ECO:0000259" key="11">
    <source>
        <dbReference type="PROSITE" id="PS51855"/>
    </source>
</evidence>
<dbReference type="SMART" id="SM00798">
    <property type="entry name" value="AICARFT_IMPCHas"/>
    <property type="match status" value="1"/>
</dbReference>
<evidence type="ECO:0000256" key="1">
    <source>
        <dbReference type="ARBA" id="ARBA00004844"/>
    </source>
</evidence>
<keyword evidence="4 10" id="KW-0808">Transferase</keyword>
<dbReference type="FunFam" id="3.40.50.1380:FF:000001">
    <property type="entry name" value="Bifunctional purine biosynthesis protein PurH"/>
    <property type="match status" value="1"/>
</dbReference>
<dbReference type="PANTHER" id="PTHR11692:SF0">
    <property type="entry name" value="BIFUNCTIONAL PURINE BIOSYNTHESIS PROTEIN ATIC"/>
    <property type="match status" value="1"/>
</dbReference>
<dbReference type="Pfam" id="PF01808">
    <property type="entry name" value="AICARFT_IMPCHas"/>
    <property type="match status" value="1"/>
</dbReference>
<comment type="similarity">
    <text evidence="3 10">Belongs to the PurH family.</text>
</comment>
<dbReference type="EC" id="2.1.2.3" evidence="10"/>
<dbReference type="InterPro" id="IPR024051">
    <property type="entry name" value="AICAR_Tfase_dup_dom_sf"/>
</dbReference>
<dbReference type="Proteomes" id="UP000542342">
    <property type="component" value="Unassembled WGS sequence"/>
</dbReference>
<dbReference type="EMBL" id="JACEFB010000016">
    <property type="protein sequence ID" value="MBA2227579.1"/>
    <property type="molecule type" value="Genomic_DNA"/>
</dbReference>
<dbReference type="InterPro" id="IPR036914">
    <property type="entry name" value="MGS-like_dom_sf"/>
</dbReference>
<keyword evidence="6 10" id="KW-0378">Hydrolase</keyword>
<evidence type="ECO:0000256" key="7">
    <source>
        <dbReference type="ARBA" id="ARBA00023268"/>
    </source>
</evidence>
<dbReference type="InterPro" id="IPR011607">
    <property type="entry name" value="MGS-like_dom"/>
</dbReference>
<protein>
    <recommendedName>
        <fullName evidence="10">Bifunctional purine biosynthesis protein PurH</fullName>
    </recommendedName>
    <domain>
        <recommendedName>
            <fullName evidence="10">Phosphoribosylaminoimidazolecarboxamide formyltransferase</fullName>
            <ecNumber evidence="10">2.1.2.3</ecNumber>
        </recommendedName>
        <alternativeName>
            <fullName evidence="10">AICAR transformylase</fullName>
        </alternativeName>
    </domain>
    <domain>
        <recommendedName>
            <fullName evidence="10">IMP cyclohydrolase</fullName>
            <ecNumber evidence="10">3.5.4.10</ecNumber>
        </recommendedName>
        <alternativeName>
            <fullName evidence="10">ATIC</fullName>
        </alternativeName>
        <alternativeName>
            <fullName evidence="10">IMP synthase</fullName>
        </alternativeName>
        <alternativeName>
            <fullName evidence="10">Inosinicase</fullName>
        </alternativeName>
    </domain>
</protein>
<dbReference type="SMART" id="SM00851">
    <property type="entry name" value="MGS"/>
    <property type="match status" value="1"/>
</dbReference>
<feature type="domain" description="MGS-like" evidence="11">
    <location>
        <begin position="1"/>
        <end position="149"/>
    </location>
</feature>
<dbReference type="GO" id="GO:0003937">
    <property type="term" value="F:IMP cyclohydrolase activity"/>
    <property type="evidence" value="ECO:0007669"/>
    <property type="project" value="UniProtKB-UniRule"/>
</dbReference>
<comment type="caution">
    <text evidence="12">The sequence shown here is derived from an EMBL/GenBank/DDBJ whole genome shotgun (WGS) entry which is preliminary data.</text>
</comment>
<dbReference type="CDD" id="cd01421">
    <property type="entry name" value="IMPCH"/>
    <property type="match status" value="1"/>
</dbReference>
<dbReference type="AlphaFoldDB" id="A0A7V8VGE5"/>
<dbReference type="SUPFAM" id="SSF52335">
    <property type="entry name" value="Methylglyoxal synthase-like"/>
    <property type="match status" value="1"/>
</dbReference>
<dbReference type="NCBIfam" id="NF002049">
    <property type="entry name" value="PRK00881.1"/>
    <property type="match status" value="1"/>
</dbReference>
<comment type="pathway">
    <text evidence="1 10">Purine metabolism; IMP biosynthesis via de novo pathway; IMP from 5-formamido-1-(5-phospho-D-ribosyl)imidazole-4-carboxamide: step 1/1.</text>
</comment>
<dbReference type="InterPro" id="IPR002695">
    <property type="entry name" value="PurH-like"/>
</dbReference>
<evidence type="ECO:0000256" key="9">
    <source>
        <dbReference type="ARBA" id="ARBA00050687"/>
    </source>
</evidence>
<comment type="catalytic activity">
    <reaction evidence="9 10">
        <text>IMP + H2O = 5-formamido-1-(5-phospho-D-ribosyl)imidazole-4-carboxamide</text>
        <dbReference type="Rhea" id="RHEA:18445"/>
        <dbReference type="ChEBI" id="CHEBI:15377"/>
        <dbReference type="ChEBI" id="CHEBI:58053"/>
        <dbReference type="ChEBI" id="CHEBI:58467"/>
        <dbReference type="EC" id="3.5.4.10"/>
    </reaction>
</comment>
<dbReference type="RefSeq" id="WP_194539446.1">
    <property type="nucleotide sequence ID" value="NZ_JACEFB010000016.1"/>
</dbReference>
<dbReference type="HAMAP" id="MF_00139">
    <property type="entry name" value="PurH"/>
    <property type="match status" value="1"/>
</dbReference>
<dbReference type="GO" id="GO:0005829">
    <property type="term" value="C:cytosol"/>
    <property type="evidence" value="ECO:0007669"/>
    <property type="project" value="TreeGrafter"/>
</dbReference>
<evidence type="ECO:0000256" key="10">
    <source>
        <dbReference type="HAMAP-Rule" id="MF_00139"/>
    </source>
</evidence>
<evidence type="ECO:0000256" key="8">
    <source>
        <dbReference type="ARBA" id="ARBA00050488"/>
    </source>
</evidence>
<dbReference type="PANTHER" id="PTHR11692">
    <property type="entry name" value="BIFUNCTIONAL PURINE BIOSYNTHESIS PROTEIN PURH"/>
    <property type="match status" value="1"/>
</dbReference>
<dbReference type="GO" id="GO:0006189">
    <property type="term" value="P:'de novo' IMP biosynthetic process"/>
    <property type="evidence" value="ECO:0007669"/>
    <property type="project" value="UniProtKB-UniRule"/>
</dbReference>
<evidence type="ECO:0000256" key="5">
    <source>
        <dbReference type="ARBA" id="ARBA00022755"/>
    </source>
</evidence>
<dbReference type="InterPro" id="IPR016193">
    <property type="entry name" value="Cytidine_deaminase-like"/>
</dbReference>
<reference evidence="12 13" key="1">
    <citation type="submission" date="2020-07" db="EMBL/GenBank/DDBJ databases">
        <title>Thermogemmata thermophila gen. nov., sp. nov., a novel moderate thermophilic planctomycete from a Kamchatka hot spring.</title>
        <authorList>
            <person name="Elcheninov A.G."/>
            <person name="Podosokorskaya O.A."/>
            <person name="Kovaleva O.L."/>
            <person name="Novikov A."/>
            <person name="Bonch-Osmolovskaya E.A."/>
            <person name="Toshchakov S.V."/>
            <person name="Kublanov I.V."/>
        </authorList>
    </citation>
    <scope>NUCLEOTIDE SEQUENCE [LARGE SCALE GENOMIC DNA]</scope>
    <source>
        <strain evidence="12 13">2918</strain>
    </source>
</reference>
<dbReference type="Gene3D" id="3.40.50.1380">
    <property type="entry name" value="Methylglyoxal synthase-like domain"/>
    <property type="match status" value="1"/>
</dbReference>
<accession>A0A7V8VGE5</accession>
<dbReference type="UniPathway" id="UPA00074">
    <property type="reaction ID" value="UER00133"/>
</dbReference>
<dbReference type="GO" id="GO:0004643">
    <property type="term" value="F:phosphoribosylaminoimidazolecarboxamide formyltransferase activity"/>
    <property type="evidence" value="ECO:0007669"/>
    <property type="project" value="UniProtKB-UniRule"/>
</dbReference>
<dbReference type="FunFam" id="3.40.140.20:FF:000001">
    <property type="entry name" value="Bifunctional purine biosynthesis protein PurH"/>
    <property type="match status" value="1"/>
</dbReference>
<comment type="pathway">
    <text evidence="2 10">Purine metabolism; IMP biosynthesis via de novo pathway; 5-formamido-1-(5-phospho-D-ribosyl)imidazole-4-carboxamide from 5-amino-1-(5-phospho-D-ribosyl)imidazole-4-carboxamide (10-formyl THF route): step 1/1.</text>
</comment>
<keyword evidence="7 10" id="KW-0511">Multifunctional enzyme</keyword>
<comment type="catalytic activity">
    <reaction evidence="8 10">
        <text>(6R)-10-formyltetrahydrofolate + 5-amino-1-(5-phospho-beta-D-ribosyl)imidazole-4-carboxamide = 5-formamido-1-(5-phospho-D-ribosyl)imidazole-4-carboxamide + (6S)-5,6,7,8-tetrahydrofolate</text>
        <dbReference type="Rhea" id="RHEA:22192"/>
        <dbReference type="ChEBI" id="CHEBI:57453"/>
        <dbReference type="ChEBI" id="CHEBI:58467"/>
        <dbReference type="ChEBI" id="CHEBI:58475"/>
        <dbReference type="ChEBI" id="CHEBI:195366"/>
        <dbReference type="EC" id="2.1.2.3"/>
    </reaction>
</comment>
<evidence type="ECO:0000313" key="13">
    <source>
        <dbReference type="Proteomes" id="UP000542342"/>
    </source>
</evidence>
<evidence type="ECO:0000313" key="12">
    <source>
        <dbReference type="EMBL" id="MBA2227579.1"/>
    </source>
</evidence>
<dbReference type="NCBIfam" id="TIGR00355">
    <property type="entry name" value="purH"/>
    <property type="match status" value="1"/>
</dbReference>
<evidence type="ECO:0000256" key="6">
    <source>
        <dbReference type="ARBA" id="ARBA00022801"/>
    </source>
</evidence>
<keyword evidence="13" id="KW-1185">Reference proteome</keyword>
<sequence length="560" mass="60791">MFRAIRRALLSVTDKTGLVELARELQQNYGVELWGSGGTRRHLEGAGIAIRDLASLTGFPEILDGRVKTLHPAIYAGLLARRDKPEHLAELTRQQLPTIDLVVCNLYPFESVSNRAGVTEEEVIENIDIGGPCLIRAAAKNFDGVAVLVEPGQYQQFLKVLAEHGGQTPRDYRRQLAAQAFARIREYDAAIAAWFGAGESASQRSEEVKQQEAGRLTVEPTPSEEGHFPETFTWQGRLVQRLRYGENPHQRAALYRGMNGSGATVAEAEQLHGKELSYNNWLDVDAAWGAVQEFAEPACVIVKHNNPCGAAVAARLELAFRRAWAGDALSAFGGIIACNRTVDVATASAITEPSARRFVECLIAPDYDADALEMLRRWKEHIRLLRLRASRPRAERASGSIAAQALALRSIDGGLLVQTVDDIQEESDSWRVVTRRPPTEAERAALAFAWRVCKHVKSNAIVLARDGEGGGWEVVGVGAGQMSRVDAVHIAVRKAGERAAGAVLASDAFFPFADNVEAAAAAGVTAIVQPGGSLRDADSIAAADRHGLAMLLTGVRHFRH</sequence>
<dbReference type="EC" id="3.5.4.10" evidence="10"/>